<organism evidence="2 3">
    <name type="scientific">Caulobacter radicis</name>
    <dbReference type="NCBI Taxonomy" id="2172650"/>
    <lineage>
        <taxon>Bacteria</taxon>
        <taxon>Pseudomonadati</taxon>
        <taxon>Pseudomonadota</taxon>
        <taxon>Alphaproteobacteria</taxon>
        <taxon>Caulobacterales</taxon>
        <taxon>Caulobacteraceae</taxon>
        <taxon>Caulobacter</taxon>
    </lineage>
</organism>
<name>A0A2T9J998_9CAUL</name>
<dbReference type="EMBL" id="QDKP01000047">
    <property type="protein sequence ID" value="PVM78418.1"/>
    <property type="molecule type" value="Genomic_DNA"/>
</dbReference>
<comment type="caution">
    <text evidence="2">The sequence shown here is derived from an EMBL/GenBank/DDBJ whole genome shotgun (WGS) entry which is preliminary data.</text>
</comment>
<evidence type="ECO:0000313" key="2">
    <source>
        <dbReference type="EMBL" id="PVM78418.1"/>
    </source>
</evidence>
<keyword evidence="1" id="KW-0472">Membrane</keyword>
<evidence type="ECO:0000313" key="3">
    <source>
        <dbReference type="Proteomes" id="UP000244913"/>
    </source>
</evidence>
<keyword evidence="1" id="KW-0812">Transmembrane</keyword>
<keyword evidence="1" id="KW-1133">Transmembrane helix</keyword>
<dbReference type="AlphaFoldDB" id="A0A2T9J998"/>
<dbReference type="Proteomes" id="UP000244913">
    <property type="component" value="Unassembled WGS sequence"/>
</dbReference>
<accession>A0A2T9J998</accession>
<keyword evidence="3" id="KW-1185">Reference proteome</keyword>
<protein>
    <submittedName>
        <fullName evidence="2">Uncharacterized protein</fullName>
    </submittedName>
</protein>
<dbReference type="RefSeq" id="WP_116568529.1">
    <property type="nucleotide sequence ID" value="NZ_QDKP01000047.1"/>
</dbReference>
<proteinExistence type="predicted"/>
<sequence length="125" mass="14126">MAALPDLLDVIGFVFVLAACCGPFALYLGWLLAAGRERDLLRIKRDYEGSGRRVLEIAFAGLDFPQHSGAPPWRLYRVSLQRDDGRLETFRVGVEATLVSDPDLRDDDPERLRAFKAENQRFFLG</sequence>
<gene>
    <name evidence="2" type="ORF">DDF65_15320</name>
</gene>
<feature type="transmembrane region" description="Helical" evidence="1">
    <location>
        <begin position="12"/>
        <end position="35"/>
    </location>
</feature>
<evidence type="ECO:0000256" key="1">
    <source>
        <dbReference type="SAM" id="Phobius"/>
    </source>
</evidence>
<reference evidence="2 3" key="1">
    <citation type="submission" date="2018-04" db="EMBL/GenBank/DDBJ databases">
        <title>The genome sequence of Caulobacter sp. 736.</title>
        <authorList>
            <person name="Gao J."/>
            <person name="Sun J."/>
        </authorList>
    </citation>
    <scope>NUCLEOTIDE SEQUENCE [LARGE SCALE GENOMIC DNA]</scope>
    <source>
        <strain evidence="2 3">736</strain>
    </source>
</reference>